<dbReference type="Proteomes" id="UP000310689">
    <property type="component" value="Unassembled WGS sequence"/>
</dbReference>
<evidence type="ECO:0008006" key="5">
    <source>
        <dbReference type="Google" id="ProtNLM"/>
    </source>
</evidence>
<dbReference type="PANTHER" id="PTHR37287:SF1">
    <property type="entry name" value="INO EIGHTY SUBUNIT 1"/>
    <property type="match status" value="1"/>
</dbReference>
<protein>
    <recommendedName>
        <fullName evidence="5">Ino eighty subunit 1</fullName>
    </recommendedName>
</protein>
<dbReference type="EMBL" id="SPOF01000009">
    <property type="protein sequence ID" value="TIB14939.1"/>
    <property type="molecule type" value="Genomic_DNA"/>
</dbReference>
<sequence length="319" mass="36525">MSNSSIKLADGNILTKKILNFDTIQAIFINPSFHSLYRNSLLSSPKLPKSLRDKLDSNKIFTLHYLYTSFLVNIGRLNTTLTFQPQIRSNLRVFYPIPSLRLSHFLLGDSPRIKNVLNGTLDPNCVSLQDVQLRLINGIHPPTPLTNFIFILFNSAQTINRDNLHSGFTLHNLLWPSNIPSHLASNAFLWLVYHYLHKVSDDQSHPNPFDDDWSRQHPGRCPRLVQLSDAELMHENIDLPEDLEWATQMQQQRIHFLTQLNPQSTDHEPSITHENFNSHSLLAIATKDALETPLHNYQDDLANEPTHAISRKLAIINSI</sequence>
<dbReference type="EMBL" id="SPOI01000049">
    <property type="protein sequence ID" value="TIB38815.1"/>
    <property type="molecule type" value="Genomic_DNA"/>
</dbReference>
<dbReference type="PANTHER" id="PTHR37287">
    <property type="entry name" value="INO EIGHTY SUBUNIT 1"/>
    <property type="match status" value="1"/>
</dbReference>
<dbReference type="GO" id="GO:0031011">
    <property type="term" value="C:Ino80 complex"/>
    <property type="evidence" value="ECO:0007669"/>
    <property type="project" value="InterPro"/>
</dbReference>
<name>A0A4T0LG79_WALIC</name>
<dbReference type="AlphaFoldDB" id="A0A4T0LG79"/>
<dbReference type="OMA" id="WLCFNYL"/>
<reference evidence="3 4" key="1">
    <citation type="submission" date="2019-03" db="EMBL/GenBank/DDBJ databases">
        <title>Sequencing 23 genomes of Wallemia ichthyophaga.</title>
        <authorList>
            <person name="Gostincar C."/>
        </authorList>
    </citation>
    <scope>NUCLEOTIDE SEQUENCE [LARGE SCALE GENOMIC DNA]</scope>
    <source>
        <strain evidence="2 4">EXF-6200</strain>
        <strain evidence="1 3">EXF-8621</strain>
    </source>
</reference>
<evidence type="ECO:0000313" key="3">
    <source>
        <dbReference type="Proteomes" id="UP000306954"/>
    </source>
</evidence>
<evidence type="ECO:0000313" key="1">
    <source>
        <dbReference type="EMBL" id="TIB14939.1"/>
    </source>
</evidence>
<gene>
    <name evidence="2" type="ORF">E3P86_01428</name>
    <name evidence="1" type="ORF">E3P90_01089</name>
</gene>
<dbReference type="Proteomes" id="UP000306954">
    <property type="component" value="Unassembled WGS sequence"/>
</dbReference>
<evidence type="ECO:0000313" key="2">
    <source>
        <dbReference type="EMBL" id="TIB38815.1"/>
    </source>
</evidence>
<accession>A0A4T0LG79</accession>
<organism evidence="1 3">
    <name type="scientific">Wallemia ichthyophaga</name>
    <dbReference type="NCBI Taxonomy" id="245174"/>
    <lineage>
        <taxon>Eukaryota</taxon>
        <taxon>Fungi</taxon>
        <taxon>Dikarya</taxon>
        <taxon>Basidiomycota</taxon>
        <taxon>Wallemiomycotina</taxon>
        <taxon>Wallemiomycetes</taxon>
        <taxon>Wallemiales</taxon>
        <taxon>Wallemiaceae</taxon>
        <taxon>Wallemia</taxon>
    </lineage>
</organism>
<comment type="caution">
    <text evidence="1">The sequence shown here is derived from an EMBL/GenBank/DDBJ whole genome shotgun (WGS) entry which is preliminary data.</text>
</comment>
<proteinExistence type="predicted"/>
<evidence type="ECO:0000313" key="4">
    <source>
        <dbReference type="Proteomes" id="UP000310689"/>
    </source>
</evidence>
<dbReference type="InterPro" id="IPR038014">
    <property type="entry name" value="Ies1"/>
</dbReference>